<keyword evidence="4" id="KW-0808">Transferase</keyword>
<dbReference type="Pfam" id="PF03279">
    <property type="entry name" value="Lip_A_acyltrans"/>
    <property type="match status" value="1"/>
</dbReference>
<name>A0ABT9WVB4_9BACI</name>
<dbReference type="EMBL" id="JAUSTT010000020">
    <property type="protein sequence ID" value="MDQ0177247.1"/>
    <property type="molecule type" value="Genomic_DNA"/>
</dbReference>
<comment type="caution">
    <text evidence="7">The sequence shown here is derived from an EMBL/GenBank/DDBJ whole genome shotgun (WGS) entry which is preliminary data.</text>
</comment>
<evidence type="ECO:0000256" key="1">
    <source>
        <dbReference type="ARBA" id="ARBA00004533"/>
    </source>
</evidence>
<keyword evidence="5" id="KW-0472">Membrane</keyword>
<evidence type="ECO:0000256" key="5">
    <source>
        <dbReference type="ARBA" id="ARBA00023136"/>
    </source>
</evidence>
<keyword evidence="3" id="KW-0997">Cell inner membrane</keyword>
<comment type="subcellular location">
    <subcellularLocation>
        <location evidence="1">Cell inner membrane</location>
    </subcellularLocation>
</comment>
<organism evidence="7 8">
    <name type="scientific">Bacillus chungangensis</name>
    <dbReference type="NCBI Taxonomy" id="587633"/>
    <lineage>
        <taxon>Bacteria</taxon>
        <taxon>Bacillati</taxon>
        <taxon>Bacillota</taxon>
        <taxon>Bacilli</taxon>
        <taxon>Bacillales</taxon>
        <taxon>Bacillaceae</taxon>
        <taxon>Bacillus</taxon>
    </lineage>
</organism>
<evidence type="ECO:0000313" key="8">
    <source>
        <dbReference type="Proteomes" id="UP001223586"/>
    </source>
</evidence>
<accession>A0ABT9WVB4</accession>
<protein>
    <recommendedName>
        <fullName evidence="9">Lipid A biosynthesis acyltransferase</fullName>
    </recommendedName>
</protein>
<evidence type="ECO:0008006" key="9">
    <source>
        <dbReference type="Google" id="ProtNLM"/>
    </source>
</evidence>
<dbReference type="Proteomes" id="UP001223586">
    <property type="component" value="Unassembled WGS sequence"/>
</dbReference>
<evidence type="ECO:0000313" key="7">
    <source>
        <dbReference type="EMBL" id="MDQ0177247.1"/>
    </source>
</evidence>
<keyword evidence="6" id="KW-0012">Acyltransferase</keyword>
<evidence type="ECO:0000256" key="3">
    <source>
        <dbReference type="ARBA" id="ARBA00022519"/>
    </source>
</evidence>
<evidence type="ECO:0000256" key="2">
    <source>
        <dbReference type="ARBA" id="ARBA00022475"/>
    </source>
</evidence>
<keyword evidence="2" id="KW-1003">Cell membrane</keyword>
<dbReference type="InterPro" id="IPR004960">
    <property type="entry name" value="LipA_acyltrans"/>
</dbReference>
<proteinExistence type="predicted"/>
<evidence type="ECO:0000256" key="6">
    <source>
        <dbReference type="ARBA" id="ARBA00023315"/>
    </source>
</evidence>
<gene>
    <name evidence="7" type="ORF">J2S08_003126</name>
</gene>
<evidence type="ECO:0000256" key="4">
    <source>
        <dbReference type="ARBA" id="ARBA00022679"/>
    </source>
</evidence>
<reference evidence="7 8" key="1">
    <citation type="submission" date="2023-07" db="EMBL/GenBank/DDBJ databases">
        <title>Genomic Encyclopedia of Type Strains, Phase IV (KMG-IV): sequencing the most valuable type-strain genomes for metagenomic binning, comparative biology and taxonomic classification.</title>
        <authorList>
            <person name="Goeker M."/>
        </authorList>
    </citation>
    <scope>NUCLEOTIDE SEQUENCE [LARGE SCALE GENOMIC DNA]</scope>
    <source>
        <strain evidence="7 8">DSM 23837</strain>
    </source>
</reference>
<keyword evidence="8" id="KW-1185">Reference proteome</keyword>
<dbReference type="RefSeq" id="WP_307231082.1">
    <property type="nucleotide sequence ID" value="NZ_JAUSTT010000020.1"/>
</dbReference>
<sequence length="300" mass="35090">MSILSFNHLLQFHSIWKSIPFETKIERELANSFLKKIIDSEIKTNKSEIEKRQKQSFKVMKQFSMISSMAEETSHSYSIFMEKRKAAWLYLSLSLYNKQYDQIIEPESNRILKAFEPFHSQKRIILAPFHMGMHTMTMPLITRYCHKSTILVNSEEIEIIRKWLSTYLEPKYNDSTMMVPVPSHTGPLKFAKAIMRGETGIIFPEFSYGINQDEEEVEFLGGTFKVPIGVYILAKRLSAIVYPIGSAWNQETNTVQFMIGDPLDAGTMPQFDFLQHLFSQGEKWIAEHPEQWFWDYLIES</sequence>